<keyword evidence="1" id="KW-0853">WD repeat</keyword>
<organism evidence="4 5">
    <name type="scientific">Folsomia candida</name>
    <name type="common">Springtail</name>
    <dbReference type="NCBI Taxonomy" id="158441"/>
    <lineage>
        <taxon>Eukaryota</taxon>
        <taxon>Metazoa</taxon>
        <taxon>Ecdysozoa</taxon>
        <taxon>Arthropoda</taxon>
        <taxon>Hexapoda</taxon>
        <taxon>Collembola</taxon>
        <taxon>Entomobryomorpha</taxon>
        <taxon>Isotomoidea</taxon>
        <taxon>Isotomidae</taxon>
        <taxon>Proisotominae</taxon>
        <taxon>Folsomia</taxon>
    </lineage>
</organism>
<dbReference type="GO" id="GO:0080008">
    <property type="term" value="C:Cul4-RING E3 ubiquitin ligase complex"/>
    <property type="evidence" value="ECO:0007669"/>
    <property type="project" value="InterPro"/>
</dbReference>
<dbReference type="Gene3D" id="1.20.1280.50">
    <property type="match status" value="1"/>
</dbReference>
<dbReference type="InterPro" id="IPR015943">
    <property type="entry name" value="WD40/YVTN_repeat-like_dom_sf"/>
</dbReference>
<feature type="region of interest" description="Disordered" evidence="2">
    <location>
        <begin position="276"/>
        <end position="312"/>
    </location>
</feature>
<dbReference type="SUPFAM" id="SSF50998">
    <property type="entry name" value="Quinoprotein alcohol dehydrogenase-like"/>
    <property type="match status" value="1"/>
</dbReference>
<proteinExistence type="predicted"/>
<dbReference type="InterPro" id="IPR042508">
    <property type="entry name" value="FBXW5"/>
</dbReference>
<dbReference type="Proteomes" id="UP000198287">
    <property type="component" value="Unassembled WGS sequence"/>
</dbReference>
<dbReference type="SMART" id="SM00256">
    <property type="entry name" value="FBOX"/>
    <property type="match status" value="1"/>
</dbReference>
<feature type="compositionally biased region" description="Polar residues" evidence="2">
    <location>
        <begin position="297"/>
        <end position="312"/>
    </location>
</feature>
<keyword evidence="5" id="KW-1185">Reference proteome</keyword>
<evidence type="ECO:0000313" key="4">
    <source>
        <dbReference type="EMBL" id="OXA38915.1"/>
    </source>
</evidence>
<dbReference type="InterPro" id="IPR011047">
    <property type="entry name" value="Quinoprotein_ADH-like_sf"/>
</dbReference>
<protein>
    <submittedName>
        <fullName evidence="4">F-box/WD repeat-containing protein 5</fullName>
    </submittedName>
</protein>
<feature type="region of interest" description="Disordered" evidence="2">
    <location>
        <begin position="407"/>
        <end position="429"/>
    </location>
</feature>
<dbReference type="OrthoDB" id="192402at2759"/>
<dbReference type="InterPro" id="IPR036047">
    <property type="entry name" value="F-box-like_dom_sf"/>
</dbReference>
<sequence length="691" mass="78788">MEVTPLDVEEFDPSTATTLLDLPDSLILKVFSYLNKFKDIGSLAKTNWRFNGICDDEILWRNLFHRHFHVGVGLFPGPSYYASWRSEFRRLIDDTPSIEVEEVIKHTDQVLHVSFSHDGKRFATSAKDGQIVVWRSGHPVREEFSKNMKFFSWKYTQFSQFNESDTLLLVSGVLFGHHSTSGEICVLSLKDGFQLQCRVQSKPYDIFGTWYSDMFFLSGKHQWLNNMVSKSVIWLNMASQESQSEHAAVINELYTFYNPKASSVRSLMIANCVDGPEVDGNSSPQDKNMPKDRKPSESPSCSKDTRTGNPLSSLQTERQNLFQINSQEHQGPAAGLQDPNWQHRDNIANIDYSEEFRNTRPYSYRNETPGVDESLSGGIMRGGRGGTSTTSSSMEDLLYSDDMDAVEDDATSSSTSPDEDKNRRGASVEEDYILDGREKLLIFTCSSETYTPHRIGFKRIKPMTFNGRIDPGPSVRERIEEYKRRRQMELDGVDEPDINWANYEAVADRFDKVDHIVDLHGHIIGMALSPDHRYLYVNSRPWPEGYTISNPLDPPPIASEIDIHVIDLKTITQVGRMRQAHRAYTPNEECFFIFLDTCDKFVASGAEDKHGYVWDRHYGISLIKLPHNDVVNSVAFNPMNSHMLVTVSDDNTIKIWRSRAQCRRLGLDVPTMKKGTTLYDLRKGRVSTKVS</sequence>
<dbReference type="OMA" id="NPRDSEM"/>
<feature type="repeat" description="WD" evidence="1">
    <location>
        <begin position="624"/>
        <end position="656"/>
    </location>
</feature>
<dbReference type="SMART" id="SM00320">
    <property type="entry name" value="WD40"/>
    <property type="match status" value="3"/>
</dbReference>
<dbReference type="GO" id="GO:0016567">
    <property type="term" value="P:protein ubiquitination"/>
    <property type="evidence" value="ECO:0007669"/>
    <property type="project" value="InterPro"/>
</dbReference>
<feature type="compositionally biased region" description="Basic and acidic residues" evidence="2">
    <location>
        <begin position="418"/>
        <end position="427"/>
    </location>
</feature>
<dbReference type="STRING" id="158441.A0A226D014"/>
<dbReference type="PANTHER" id="PTHR20995">
    <property type="entry name" value="F-BOX/WD REPEAT-CONTAINING PROTEIN 5"/>
    <property type="match status" value="1"/>
</dbReference>
<dbReference type="AlphaFoldDB" id="A0A226D014"/>
<evidence type="ECO:0000256" key="1">
    <source>
        <dbReference type="PROSITE-ProRule" id="PRU00221"/>
    </source>
</evidence>
<dbReference type="Gene3D" id="2.130.10.10">
    <property type="entry name" value="YVTN repeat-like/Quinoprotein amine dehydrogenase"/>
    <property type="match status" value="2"/>
</dbReference>
<dbReference type="PANTHER" id="PTHR20995:SF17">
    <property type="entry name" value="F-BOX_WD REPEAT-CONTAINING PROTEIN 5"/>
    <property type="match status" value="1"/>
</dbReference>
<evidence type="ECO:0000259" key="3">
    <source>
        <dbReference type="PROSITE" id="PS50181"/>
    </source>
</evidence>
<dbReference type="EMBL" id="LNIX01000042">
    <property type="protein sequence ID" value="OXA38915.1"/>
    <property type="molecule type" value="Genomic_DNA"/>
</dbReference>
<comment type="caution">
    <text evidence="4">The sequence shown here is derived from an EMBL/GenBank/DDBJ whole genome shotgun (WGS) entry which is preliminary data.</text>
</comment>
<feature type="region of interest" description="Disordered" evidence="2">
    <location>
        <begin position="360"/>
        <end position="394"/>
    </location>
</feature>
<name>A0A226D014_FOLCA</name>
<accession>A0A226D014</accession>
<dbReference type="InterPro" id="IPR001680">
    <property type="entry name" value="WD40_rpt"/>
</dbReference>
<dbReference type="PROSITE" id="PS50294">
    <property type="entry name" value="WD_REPEATS_REGION"/>
    <property type="match status" value="2"/>
</dbReference>
<dbReference type="PROSITE" id="PS50082">
    <property type="entry name" value="WD_REPEATS_2"/>
    <property type="match status" value="2"/>
</dbReference>
<reference evidence="4 5" key="1">
    <citation type="submission" date="2015-12" db="EMBL/GenBank/DDBJ databases">
        <title>The genome of Folsomia candida.</title>
        <authorList>
            <person name="Faddeeva A."/>
            <person name="Derks M.F."/>
            <person name="Anvar Y."/>
            <person name="Smit S."/>
            <person name="Van Straalen N."/>
            <person name="Roelofs D."/>
        </authorList>
    </citation>
    <scope>NUCLEOTIDE SEQUENCE [LARGE SCALE GENOMIC DNA]</scope>
    <source>
        <strain evidence="4 5">VU population</strain>
        <tissue evidence="4">Whole body</tissue>
    </source>
</reference>
<evidence type="ECO:0000256" key="2">
    <source>
        <dbReference type="SAM" id="MobiDB-lite"/>
    </source>
</evidence>
<dbReference type="PROSITE" id="PS50181">
    <property type="entry name" value="FBOX"/>
    <property type="match status" value="1"/>
</dbReference>
<feature type="repeat" description="WD" evidence="1">
    <location>
        <begin position="103"/>
        <end position="134"/>
    </location>
</feature>
<feature type="domain" description="F-box" evidence="3">
    <location>
        <begin position="16"/>
        <end position="63"/>
    </location>
</feature>
<evidence type="ECO:0000313" key="5">
    <source>
        <dbReference type="Proteomes" id="UP000198287"/>
    </source>
</evidence>
<dbReference type="Pfam" id="PF00400">
    <property type="entry name" value="WD40"/>
    <property type="match status" value="2"/>
</dbReference>
<dbReference type="Pfam" id="PF12937">
    <property type="entry name" value="F-box-like"/>
    <property type="match status" value="1"/>
</dbReference>
<dbReference type="SUPFAM" id="SSF81383">
    <property type="entry name" value="F-box domain"/>
    <property type="match status" value="1"/>
</dbReference>
<dbReference type="GO" id="GO:0019005">
    <property type="term" value="C:SCF ubiquitin ligase complex"/>
    <property type="evidence" value="ECO:0007669"/>
    <property type="project" value="InterPro"/>
</dbReference>
<gene>
    <name evidence="4" type="ORF">Fcan01_26231</name>
</gene>
<dbReference type="InterPro" id="IPR001810">
    <property type="entry name" value="F-box_dom"/>
</dbReference>